<protein>
    <recommendedName>
        <fullName evidence="1">Transcription regulator PadR N-terminal domain-containing protein</fullName>
    </recommendedName>
</protein>
<reference evidence="2 3" key="1">
    <citation type="journal article" date="2011" name="J. Bacteriol.">
        <title>Draft genome sequence of the anoxygenic filamentous phototrophic bacterium Oscillochloris trichoides subsp. DG-6.</title>
        <authorList>
            <person name="Kuznetsov B.B."/>
            <person name="Ivanovsky R.N."/>
            <person name="Keppen O.I."/>
            <person name="Sukhacheva M.V."/>
            <person name="Bumazhkin B.K."/>
            <person name="Patutina E.O."/>
            <person name="Beletsky A.V."/>
            <person name="Mardanov A.V."/>
            <person name="Baslerov R.V."/>
            <person name="Panteleeva A.N."/>
            <person name="Kolganova T.V."/>
            <person name="Ravin N.V."/>
            <person name="Skryabin K.G."/>
        </authorList>
    </citation>
    <scope>NUCLEOTIDE SEQUENCE [LARGE SCALE GENOMIC DNA]</scope>
    <source>
        <strain evidence="2 3">DG-6</strain>
    </source>
</reference>
<dbReference type="Gene3D" id="1.10.10.10">
    <property type="entry name" value="Winged helix-like DNA-binding domain superfamily/Winged helix DNA-binding domain"/>
    <property type="match status" value="1"/>
</dbReference>
<organism evidence="2 3">
    <name type="scientific">Oscillochloris trichoides DG-6</name>
    <dbReference type="NCBI Taxonomy" id="765420"/>
    <lineage>
        <taxon>Bacteria</taxon>
        <taxon>Bacillati</taxon>
        <taxon>Chloroflexota</taxon>
        <taxon>Chloroflexia</taxon>
        <taxon>Chloroflexales</taxon>
        <taxon>Chloroflexineae</taxon>
        <taxon>Oscillochloridaceae</taxon>
        <taxon>Oscillochloris</taxon>
    </lineage>
</organism>
<comment type="caution">
    <text evidence="2">The sequence shown here is derived from an EMBL/GenBank/DDBJ whole genome shotgun (WGS) entry which is preliminary data.</text>
</comment>
<evidence type="ECO:0000313" key="3">
    <source>
        <dbReference type="Proteomes" id="UP000054010"/>
    </source>
</evidence>
<dbReference type="SUPFAM" id="SSF46785">
    <property type="entry name" value="Winged helix' DNA-binding domain"/>
    <property type="match status" value="1"/>
</dbReference>
<dbReference type="EMBL" id="ADVR01000029">
    <property type="protein sequence ID" value="EFO81036.1"/>
    <property type="molecule type" value="Genomic_DNA"/>
</dbReference>
<dbReference type="Proteomes" id="UP000054010">
    <property type="component" value="Unassembled WGS sequence"/>
</dbReference>
<dbReference type="AlphaFoldDB" id="E1ICL6"/>
<keyword evidence="3" id="KW-1185">Reference proteome</keyword>
<dbReference type="PANTHER" id="PTHR33169:SF27">
    <property type="entry name" value="TRANSCRIPTIONAL REGULATOR PADR FAMILY PROTEIN"/>
    <property type="match status" value="1"/>
</dbReference>
<dbReference type="HOGENOM" id="CLU_089258_4_3_0"/>
<accession>E1ICL6</accession>
<dbReference type="eggNOG" id="COG1695">
    <property type="taxonomic scope" value="Bacteria"/>
</dbReference>
<dbReference type="InterPro" id="IPR036390">
    <property type="entry name" value="WH_DNA-bd_sf"/>
</dbReference>
<gene>
    <name evidence="2" type="ORF">OSCT_1067</name>
</gene>
<dbReference type="InterPro" id="IPR036388">
    <property type="entry name" value="WH-like_DNA-bd_sf"/>
</dbReference>
<feature type="domain" description="Transcription regulator PadR N-terminal" evidence="1">
    <location>
        <begin position="7"/>
        <end position="79"/>
    </location>
</feature>
<dbReference type="InterPro" id="IPR052509">
    <property type="entry name" value="Metal_resp_DNA-bind_regulator"/>
</dbReference>
<evidence type="ECO:0000259" key="1">
    <source>
        <dbReference type="Pfam" id="PF03551"/>
    </source>
</evidence>
<proteinExistence type="predicted"/>
<name>E1ICL6_9CHLR</name>
<evidence type="ECO:0000313" key="2">
    <source>
        <dbReference type="EMBL" id="EFO81036.1"/>
    </source>
</evidence>
<dbReference type="InterPro" id="IPR005149">
    <property type="entry name" value="Tscrpt_reg_PadR_N"/>
</dbReference>
<dbReference type="STRING" id="765420.OSCT_1067"/>
<dbReference type="PANTHER" id="PTHR33169">
    <property type="entry name" value="PADR-FAMILY TRANSCRIPTIONAL REGULATOR"/>
    <property type="match status" value="1"/>
</dbReference>
<sequence length="189" mass="21775">MDRQLLLLGLLRAQEMHGYQLNEFIDQQMNFCVDLKRSTAYYLLDKLCRDGYVEEEVEREGNRPERKVYHITPTGETLFQDLLRQNLSVYAPPFYPEDIGIIFEHQLPPAESLALLHTRREAILRHRERVSVLYQHLPPSHTAVIDHHILHLEAELTWVDRLIADRSARLPTADGASAAPAIPCVADSE</sequence>
<dbReference type="Pfam" id="PF03551">
    <property type="entry name" value="PadR"/>
    <property type="match status" value="1"/>
</dbReference>